<proteinExistence type="predicted"/>
<gene>
    <name evidence="2" type="ORF">pneo_cds_871</name>
</gene>
<accession>A0A2U7UDD1</accession>
<name>A0A2U7UDD1_9VIRU</name>
<dbReference type="EMBL" id="MG011690">
    <property type="protein sequence ID" value="AVK76478.1"/>
    <property type="molecule type" value="Genomic_DNA"/>
</dbReference>
<dbReference type="Proteomes" id="UP000249287">
    <property type="component" value="Segment"/>
</dbReference>
<organism evidence="2">
    <name type="scientific">Pandoravirus neocaledonia</name>
    <dbReference type="NCBI Taxonomy" id="2107708"/>
    <lineage>
        <taxon>Viruses</taxon>
        <taxon>Pandoravirus</taxon>
    </lineage>
</organism>
<dbReference type="RefSeq" id="YP_009482481.1">
    <property type="nucleotide sequence ID" value="NC_037666.1"/>
</dbReference>
<evidence type="ECO:0000256" key="1">
    <source>
        <dbReference type="SAM" id="MobiDB-lite"/>
    </source>
</evidence>
<protein>
    <submittedName>
        <fullName evidence="2">Uncharacterized protein</fullName>
    </submittedName>
</protein>
<feature type="region of interest" description="Disordered" evidence="1">
    <location>
        <begin position="69"/>
        <end position="135"/>
    </location>
</feature>
<dbReference type="GeneID" id="36843191"/>
<evidence type="ECO:0000313" key="2">
    <source>
        <dbReference type="EMBL" id="AVK76478.1"/>
    </source>
</evidence>
<dbReference type="KEGG" id="vg:36843191"/>
<sequence length="173" mass="19043">MLSWPLWAAPFGPDPYRALNDEILSLFFSNAPMAVSLLPPSHFLPSRASRSLDLSSHVTSGAPTAGKFSVVRARYGRRSRHGADAPSPAPPTTPGHTQKARARGEATIHKKKREKDPKRRGDGRSPVMHGRKTSPPCASTTIPCALFYLDCSMATSTRNLYRQHVAPFLLFFF</sequence>
<feature type="compositionally biased region" description="Basic and acidic residues" evidence="1">
    <location>
        <begin position="102"/>
        <end position="123"/>
    </location>
</feature>
<reference evidence="2" key="1">
    <citation type="journal article" date="2018" name="Nat. Commun.">
        <title>Diversity and evolution of the emerging Pandoraviridae family.</title>
        <authorList>
            <person name="Legendre M."/>
            <person name="Fabre E."/>
            <person name="Poirot O."/>
            <person name="Jeudy S."/>
            <person name="Lartigue A."/>
            <person name="Alempic J.M."/>
            <person name="Beucher L."/>
            <person name="Philippe N."/>
            <person name="Bertaux L."/>
            <person name="Christo-Foroux E."/>
            <person name="Labadie K."/>
            <person name="Coute Y."/>
            <person name="Abergel C."/>
            <person name="Claverie J.M."/>
        </authorList>
    </citation>
    <scope>NUCLEOTIDE SEQUENCE [LARGE SCALE GENOMIC DNA]</scope>
    <source>
        <strain evidence="2">Neocaledonia</strain>
    </source>
</reference>